<feature type="region of interest" description="Disordered" evidence="1">
    <location>
        <begin position="1"/>
        <end position="29"/>
    </location>
</feature>
<comment type="caution">
    <text evidence="2">The sequence shown here is derived from an EMBL/GenBank/DDBJ whole genome shotgun (WGS) entry which is preliminary data.</text>
</comment>
<feature type="compositionally biased region" description="Basic and acidic residues" evidence="1">
    <location>
        <begin position="19"/>
        <end position="29"/>
    </location>
</feature>
<dbReference type="EMBL" id="FAVB01000005">
    <property type="protein sequence ID" value="CUU88106.1"/>
    <property type="molecule type" value="Genomic_DNA"/>
</dbReference>
<dbReference type="AlphaFoldDB" id="A0A0S4SRY2"/>
<dbReference type="Proteomes" id="UP000052237">
    <property type="component" value="Unassembled WGS sequence"/>
</dbReference>
<gene>
    <name evidence="2" type="ORF">ERS686654_01847</name>
</gene>
<organism evidence="2 3">
    <name type="scientific">Campylobacter hyointestinalis subsp. hyointestinalis</name>
    <dbReference type="NCBI Taxonomy" id="91352"/>
    <lineage>
        <taxon>Bacteria</taxon>
        <taxon>Pseudomonadati</taxon>
        <taxon>Campylobacterota</taxon>
        <taxon>Epsilonproteobacteria</taxon>
        <taxon>Campylobacterales</taxon>
        <taxon>Campylobacteraceae</taxon>
        <taxon>Campylobacter</taxon>
    </lineage>
</organism>
<reference evidence="2 3" key="1">
    <citation type="submission" date="2015-11" db="EMBL/GenBank/DDBJ databases">
        <authorList>
            <consortium name="Pathogen Informatics"/>
        </authorList>
    </citation>
    <scope>NUCLEOTIDE SEQUENCE [LARGE SCALE GENOMIC DNA]</scope>
    <source>
        <strain evidence="2 3">006A-0059</strain>
    </source>
</reference>
<proteinExistence type="predicted"/>
<feature type="compositionally biased region" description="Basic residues" evidence="1">
    <location>
        <begin position="9"/>
        <end position="18"/>
    </location>
</feature>
<accession>A0A0S4SRY2</accession>
<evidence type="ECO:0000313" key="2">
    <source>
        <dbReference type="EMBL" id="CUU88106.1"/>
    </source>
</evidence>
<evidence type="ECO:0000256" key="1">
    <source>
        <dbReference type="SAM" id="MobiDB-lite"/>
    </source>
</evidence>
<name>A0A0S4SRY2_CAMHY</name>
<protein>
    <submittedName>
        <fullName evidence="2">Uncharacterized protein</fullName>
    </submittedName>
</protein>
<sequence length="29" mass="3316">MASLDKKLASKKPKKSKKGEKNESKNRQK</sequence>
<evidence type="ECO:0000313" key="3">
    <source>
        <dbReference type="Proteomes" id="UP000052237"/>
    </source>
</evidence>
<keyword evidence="3" id="KW-1185">Reference proteome</keyword>